<dbReference type="SUPFAM" id="SSF54928">
    <property type="entry name" value="RNA-binding domain, RBD"/>
    <property type="match status" value="1"/>
</dbReference>
<evidence type="ECO:0000313" key="4">
    <source>
        <dbReference type="Proteomes" id="UP000827549"/>
    </source>
</evidence>
<dbReference type="Pfam" id="PF00076">
    <property type="entry name" value="RRM_1"/>
    <property type="match status" value="1"/>
</dbReference>
<feature type="domain" description="RRM" evidence="2">
    <location>
        <begin position="189"/>
        <end position="254"/>
    </location>
</feature>
<evidence type="ECO:0000313" key="3">
    <source>
        <dbReference type="EMBL" id="WOO85527.1"/>
    </source>
</evidence>
<dbReference type="Proteomes" id="UP000827549">
    <property type="component" value="Chromosome 7"/>
</dbReference>
<dbReference type="AlphaFoldDB" id="A0AAF1BLV7"/>
<reference evidence="3" key="1">
    <citation type="submission" date="2023-10" db="EMBL/GenBank/DDBJ databases">
        <authorList>
            <person name="Noh H."/>
        </authorList>
    </citation>
    <scope>NUCLEOTIDE SEQUENCE</scope>
    <source>
        <strain evidence="3">DUCC4014</strain>
    </source>
</reference>
<feature type="region of interest" description="Disordered" evidence="1">
    <location>
        <begin position="108"/>
        <end position="158"/>
    </location>
</feature>
<accession>A0AAF1BLV7</accession>
<proteinExistence type="predicted"/>
<protein>
    <recommendedName>
        <fullName evidence="2">RRM domain-containing protein</fullName>
    </recommendedName>
</protein>
<evidence type="ECO:0000256" key="1">
    <source>
        <dbReference type="SAM" id="MobiDB-lite"/>
    </source>
</evidence>
<evidence type="ECO:0000259" key="2">
    <source>
        <dbReference type="SMART" id="SM00360"/>
    </source>
</evidence>
<feature type="region of interest" description="Disordered" evidence="1">
    <location>
        <begin position="258"/>
        <end position="299"/>
    </location>
</feature>
<name>A0AAF1BLV7_9TREE</name>
<dbReference type="SMART" id="SM00360">
    <property type="entry name" value="RRM"/>
    <property type="match status" value="1"/>
</dbReference>
<dbReference type="EMBL" id="CP086720">
    <property type="protein sequence ID" value="WOO85527.1"/>
    <property type="molecule type" value="Genomic_DNA"/>
</dbReference>
<dbReference type="RefSeq" id="XP_062631553.1">
    <property type="nucleotide sequence ID" value="XM_062775569.1"/>
</dbReference>
<feature type="region of interest" description="Disordered" evidence="1">
    <location>
        <begin position="26"/>
        <end position="71"/>
    </location>
</feature>
<feature type="compositionally biased region" description="Basic and acidic residues" evidence="1">
    <location>
        <begin position="278"/>
        <end position="299"/>
    </location>
</feature>
<gene>
    <name evidence="3" type="ORF">LOC62_07G009029</name>
</gene>
<dbReference type="InterPro" id="IPR012677">
    <property type="entry name" value="Nucleotide-bd_a/b_plait_sf"/>
</dbReference>
<dbReference type="InterPro" id="IPR000504">
    <property type="entry name" value="RRM_dom"/>
</dbReference>
<dbReference type="CDD" id="cd00590">
    <property type="entry name" value="RRM_SF"/>
    <property type="match status" value="1"/>
</dbReference>
<dbReference type="GeneID" id="87812192"/>
<feature type="compositionally biased region" description="Low complexity" evidence="1">
    <location>
        <begin position="49"/>
        <end position="62"/>
    </location>
</feature>
<dbReference type="InterPro" id="IPR035979">
    <property type="entry name" value="RBD_domain_sf"/>
</dbReference>
<sequence>MTDPISPGPSVDEVCRRANDVIARLTGPPKTRTCPTLCRSAPATPVPSSPAEAAANAAPGPSEHQRRLDASVCDMLVPRQQPQAYRPTPFFQRPAATPRLAQSPLSPLIAASSPSAPASSPAAPARRLGPGATPSSCGRPSRLSFGASPRPSPLRSSDVVAAQGEAAAGPDNQPQPLPVSSSADGAAAAVLLSNLATGTREADLRAAFEPLAPIVRIEVALPAARIEFVHPDAAERAVAIYHHSWLCGQRIVVARAGASAPPTPTPTSTPASCGSLKHPHEDDPLADTKRPRHEPVAAI</sequence>
<dbReference type="Gene3D" id="3.30.70.330">
    <property type="match status" value="1"/>
</dbReference>
<keyword evidence="4" id="KW-1185">Reference proteome</keyword>
<feature type="compositionally biased region" description="Low complexity" evidence="1">
    <location>
        <begin position="108"/>
        <end position="132"/>
    </location>
</feature>
<organism evidence="3 4">
    <name type="scientific">Vanrija pseudolonga</name>
    <dbReference type="NCBI Taxonomy" id="143232"/>
    <lineage>
        <taxon>Eukaryota</taxon>
        <taxon>Fungi</taxon>
        <taxon>Dikarya</taxon>
        <taxon>Basidiomycota</taxon>
        <taxon>Agaricomycotina</taxon>
        <taxon>Tremellomycetes</taxon>
        <taxon>Trichosporonales</taxon>
        <taxon>Trichosporonaceae</taxon>
        <taxon>Vanrija</taxon>
    </lineage>
</organism>
<dbReference type="GO" id="GO:0003723">
    <property type="term" value="F:RNA binding"/>
    <property type="evidence" value="ECO:0007669"/>
    <property type="project" value="InterPro"/>
</dbReference>